<gene>
    <name evidence="2" type="ORF">SLEP1_g40079</name>
</gene>
<evidence type="ECO:0000313" key="2">
    <source>
        <dbReference type="EMBL" id="GKV31387.1"/>
    </source>
</evidence>
<proteinExistence type="predicted"/>
<evidence type="ECO:0000256" key="1">
    <source>
        <dbReference type="SAM" id="MobiDB-lite"/>
    </source>
</evidence>
<organism evidence="2 3">
    <name type="scientific">Rubroshorea leprosula</name>
    <dbReference type="NCBI Taxonomy" id="152421"/>
    <lineage>
        <taxon>Eukaryota</taxon>
        <taxon>Viridiplantae</taxon>
        <taxon>Streptophyta</taxon>
        <taxon>Embryophyta</taxon>
        <taxon>Tracheophyta</taxon>
        <taxon>Spermatophyta</taxon>
        <taxon>Magnoliopsida</taxon>
        <taxon>eudicotyledons</taxon>
        <taxon>Gunneridae</taxon>
        <taxon>Pentapetalae</taxon>
        <taxon>rosids</taxon>
        <taxon>malvids</taxon>
        <taxon>Malvales</taxon>
        <taxon>Dipterocarpaceae</taxon>
        <taxon>Rubroshorea</taxon>
    </lineage>
</organism>
<sequence>MCRKFRGNYRKLEKPSEISVNPSQLKLEKGRFMADFYQEKPKITPTSKSSRRGRQSRADLEFPAERGEISGFKNKKRRRNPSFLTGFSRLVPAAWGGFREEESGRRTEQTRGQ</sequence>
<evidence type="ECO:0000313" key="3">
    <source>
        <dbReference type="Proteomes" id="UP001054252"/>
    </source>
</evidence>
<feature type="compositionally biased region" description="Basic and acidic residues" evidence="1">
    <location>
        <begin position="56"/>
        <end position="68"/>
    </location>
</feature>
<protein>
    <submittedName>
        <fullName evidence="2">Uncharacterized protein</fullName>
    </submittedName>
</protein>
<accession>A0AAV5L2R9</accession>
<comment type="caution">
    <text evidence="2">The sequence shown here is derived from an EMBL/GenBank/DDBJ whole genome shotgun (WGS) entry which is preliminary data.</text>
</comment>
<feature type="region of interest" description="Disordered" evidence="1">
    <location>
        <begin position="38"/>
        <end position="83"/>
    </location>
</feature>
<name>A0AAV5L2R9_9ROSI</name>
<keyword evidence="3" id="KW-1185">Reference proteome</keyword>
<dbReference type="Proteomes" id="UP001054252">
    <property type="component" value="Unassembled WGS sequence"/>
</dbReference>
<dbReference type="AlphaFoldDB" id="A0AAV5L2R9"/>
<reference evidence="2 3" key="1">
    <citation type="journal article" date="2021" name="Commun. Biol.">
        <title>The genome of Shorea leprosula (Dipterocarpaceae) highlights the ecological relevance of drought in aseasonal tropical rainforests.</title>
        <authorList>
            <person name="Ng K.K.S."/>
            <person name="Kobayashi M.J."/>
            <person name="Fawcett J.A."/>
            <person name="Hatakeyama M."/>
            <person name="Paape T."/>
            <person name="Ng C.H."/>
            <person name="Ang C.C."/>
            <person name="Tnah L.H."/>
            <person name="Lee C.T."/>
            <person name="Nishiyama T."/>
            <person name="Sese J."/>
            <person name="O'Brien M.J."/>
            <person name="Copetti D."/>
            <person name="Mohd Noor M.I."/>
            <person name="Ong R.C."/>
            <person name="Putra M."/>
            <person name="Sireger I.Z."/>
            <person name="Indrioko S."/>
            <person name="Kosugi Y."/>
            <person name="Izuno A."/>
            <person name="Isagi Y."/>
            <person name="Lee S.L."/>
            <person name="Shimizu K.K."/>
        </authorList>
    </citation>
    <scope>NUCLEOTIDE SEQUENCE [LARGE SCALE GENOMIC DNA]</scope>
    <source>
        <strain evidence="2">214</strain>
    </source>
</reference>
<dbReference type="EMBL" id="BPVZ01000091">
    <property type="protein sequence ID" value="GKV31387.1"/>
    <property type="molecule type" value="Genomic_DNA"/>
</dbReference>